<evidence type="ECO:0000313" key="2">
    <source>
        <dbReference type="EMBL" id="RPD53078.1"/>
    </source>
</evidence>
<reference evidence="2" key="1">
    <citation type="journal article" date="2018" name="Genome Biol. Evol.">
        <title>Genomics and development of Lentinus tigrinus, a white-rot wood-decaying mushroom with dimorphic fruiting bodies.</title>
        <authorList>
            <person name="Wu B."/>
            <person name="Xu Z."/>
            <person name="Knudson A."/>
            <person name="Carlson A."/>
            <person name="Chen N."/>
            <person name="Kovaka S."/>
            <person name="LaButti K."/>
            <person name="Lipzen A."/>
            <person name="Pennachio C."/>
            <person name="Riley R."/>
            <person name="Schakwitz W."/>
            <person name="Umezawa K."/>
            <person name="Ohm R.A."/>
            <person name="Grigoriev I.V."/>
            <person name="Nagy L.G."/>
            <person name="Gibbons J."/>
            <person name="Hibbett D."/>
        </authorList>
    </citation>
    <scope>NUCLEOTIDE SEQUENCE [LARGE SCALE GENOMIC DNA]</scope>
    <source>
        <strain evidence="2">ALCF2SS1-6</strain>
    </source>
</reference>
<keyword evidence="3" id="KW-1185">Reference proteome</keyword>
<sequence length="212" mass="22473">MTAAGLPPTQPERKGSGIEERIREKLARMALEGHQNVSGASGRAERGPRQLPRDDPRIAGASVKISTQSAEPLDNPRVIANRVANLQELWNSAQRSQAGGTARIPARSTASLSPGTSTPNSASGGAQVLPVSTGQSLRGTRPSVQLGAMLETERAERRQQQVQRATVQVSGDNVRFPGRGLTHQVIVSGLQRPPKTSQIDEAEDSPEAGPSR</sequence>
<name>A0A5C2RN85_9APHY</name>
<evidence type="ECO:0000256" key="1">
    <source>
        <dbReference type="SAM" id="MobiDB-lite"/>
    </source>
</evidence>
<proteinExistence type="predicted"/>
<feature type="compositionally biased region" description="Low complexity" evidence="1">
    <location>
        <begin position="160"/>
        <end position="169"/>
    </location>
</feature>
<feature type="region of interest" description="Disordered" evidence="1">
    <location>
        <begin position="94"/>
        <end position="212"/>
    </location>
</feature>
<dbReference type="AlphaFoldDB" id="A0A5C2RN85"/>
<feature type="compositionally biased region" description="Polar residues" evidence="1">
    <location>
        <begin position="108"/>
        <end position="138"/>
    </location>
</feature>
<feature type="region of interest" description="Disordered" evidence="1">
    <location>
        <begin position="30"/>
        <end position="73"/>
    </location>
</feature>
<gene>
    <name evidence="2" type="ORF">L227DRAFT_421630</name>
</gene>
<organism evidence="2 3">
    <name type="scientific">Lentinus tigrinus ALCF2SS1-6</name>
    <dbReference type="NCBI Taxonomy" id="1328759"/>
    <lineage>
        <taxon>Eukaryota</taxon>
        <taxon>Fungi</taxon>
        <taxon>Dikarya</taxon>
        <taxon>Basidiomycota</taxon>
        <taxon>Agaricomycotina</taxon>
        <taxon>Agaricomycetes</taxon>
        <taxon>Polyporales</taxon>
        <taxon>Polyporaceae</taxon>
        <taxon>Lentinus</taxon>
    </lineage>
</organism>
<accession>A0A5C2RN85</accession>
<feature type="compositionally biased region" description="Basic and acidic residues" evidence="1">
    <location>
        <begin position="43"/>
        <end position="57"/>
    </location>
</feature>
<protein>
    <submittedName>
        <fullName evidence="2">Uncharacterized protein</fullName>
    </submittedName>
</protein>
<evidence type="ECO:0000313" key="3">
    <source>
        <dbReference type="Proteomes" id="UP000313359"/>
    </source>
</evidence>
<dbReference type="EMBL" id="ML122330">
    <property type="protein sequence ID" value="RPD53078.1"/>
    <property type="molecule type" value="Genomic_DNA"/>
</dbReference>
<dbReference type="Proteomes" id="UP000313359">
    <property type="component" value="Unassembled WGS sequence"/>
</dbReference>